<keyword evidence="3" id="KW-1185">Reference proteome</keyword>
<feature type="compositionally biased region" description="Acidic residues" evidence="1">
    <location>
        <begin position="20"/>
        <end position="29"/>
    </location>
</feature>
<proteinExistence type="predicted"/>
<dbReference type="OrthoDB" id="10617011at2759"/>
<evidence type="ECO:0000313" key="2">
    <source>
        <dbReference type="EMBL" id="RSL42856.1"/>
    </source>
</evidence>
<dbReference type="EMBL" id="NKCI01000347">
    <property type="protein sequence ID" value="RSL42856.1"/>
    <property type="molecule type" value="Genomic_DNA"/>
</dbReference>
<dbReference type="AlphaFoldDB" id="A0A428NPY1"/>
<organism evidence="2 3">
    <name type="scientific">Fusarium duplospermum</name>
    <dbReference type="NCBI Taxonomy" id="1325734"/>
    <lineage>
        <taxon>Eukaryota</taxon>
        <taxon>Fungi</taxon>
        <taxon>Dikarya</taxon>
        <taxon>Ascomycota</taxon>
        <taxon>Pezizomycotina</taxon>
        <taxon>Sordariomycetes</taxon>
        <taxon>Hypocreomycetidae</taxon>
        <taxon>Hypocreales</taxon>
        <taxon>Nectriaceae</taxon>
        <taxon>Fusarium</taxon>
        <taxon>Fusarium solani species complex</taxon>
    </lineage>
</organism>
<sequence>MRLRVPAEPKDDVVDKEVIVIEDSEDEVDSNSCDTFESDDDQGQEADDEPETFIENDTNEPNEESRIEQDAAATLMAFFDRGDNDSLIEEIPWDRHQSYQPRPVPRPGYYFAHLATRSTYFITQGSTSEFPQRHPTYVVSGYAPCGIPHPSYPTPFAPVVTTRYSIVQTPGYYPPPLQAFDGLHPQPVLAYATRGYEQYMDGSFGVLIFFTIIPLTELMPWSKS</sequence>
<feature type="compositionally biased region" description="Acidic residues" evidence="1">
    <location>
        <begin position="36"/>
        <end position="62"/>
    </location>
</feature>
<feature type="region of interest" description="Disordered" evidence="1">
    <location>
        <begin position="1"/>
        <end position="66"/>
    </location>
</feature>
<feature type="compositionally biased region" description="Basic and acidic residues" evidence="1">
    <location>
        <begin position="1"/>
        <end position="19"/>
    </location>
</feature>
<comment type="caution">
    <text evidence="2">The sequence shown here is derived from an EMBL/GenBank/DDBJ whole genome shotgun (WGS) entry which is preliminary data.</text>
</comment>
<accession>A0A428NPY1</accession>
<reference evidence="2 3" key="1">
    <citation type="submission" date="2017-06" db="EMBL/GenBank/DDBJ databases">
        <title>Comparative genomic analysis of Ambrosia Fusariam Clade fungi.</title>
        <authorList>
            <person name="Stajich J.E."/>
            <person name="Carrillo J."/>
            <person name="Kijimoto T."/>
            <person name="Eskalen A."/>
            <person name="O'Donnell K."/>
            <person name="Kasson M."/>
        </authorList>
    </citation>
    <scope>NUCLEOTIDE SEQUENCE [LARGE SCALE GENOMIC DNA]</scope>
    <source>
        <strain evidence="2 3">NRRL62584</strain>
    </source>
</reference>
<dbReference type="Proteomes" id="UP000288168">
    <property type="component" value="Unassembled WGS sequence"/>
</dbReference>
<protein>
    <submittedName>
        <fullName evidence="2">Uncharacterized protein</fullName>
    </submittedName>
</protein>
<gene>
    <name evidence="2" type="ORF">CEP54_015326</name>
</gene>
<name>A0A428NPY1_9HYPO</name>
<evidence type="ECO:0000256" key="1">
    <source>
        <dbReference type="SAM" id="MobiDB-lite"/>
    </source>
</evidence>
<evidence type="ECO:0000313" key="3">
    <source>
        <dbReference type="Proteomes" id="UP000288168"/>
    </source>
</evidence>